<name>A0A399JEN7_9MICC</name>
<reference evidence="2 3" key="1">
    <citation type="submission" date="2018-07" db="EMBL/GenBank/DDBJ databases">
        <title>Arthrobacter sp. nov., isolated from raw cow's milk with high bacterial count.</title>
        <authorList>
            <person name="Hahne J."/>
            <person name="Isele D."/>
            <person name="Lipski A."/>
        </authorList>
    </citation>
    <scope>NUCLEOTIDE SEQUENCE [LARGE SCALE GENOMIC DNA]</scope>
    <source>
        <strain evidence="2 3">JZ R-35</strain>
    </source>
</reference>
<evidence type="ECO:0000313" key="2">
    <source>
        <dbReference type="EMBL" id="RII43684.1"/>
    </source>
</evidence>
<keyword evidence="3" id="KW-1185">Reference proteome</keyword>
<feature type="region of interest" description="Disordered" evidence="1">
    <location>
        <begin position="39"/>
        <end position="61"/>
    </location>
</feature>
<evidence type="ECO:0000313" key="3">
    <source>
        <dbReference type="Proteomes" id="UP000265419"/>
    </source>
</evidence>
<accession>A0A399JEN7</accession>
<sequence>METAESEELAAALVAAVLGAAETAADELAAGALEAAAGALGEPPQAPSARTATLPSAQAAASRRMAVRDMVPPVVDPAPRSGRCAIA</sequence>
<proteinExistence type="predicted"/>
<protein>
    <submittedName>
        <fullName evidence="2">Uncharacterized protein</fullName>
    </submittedName>
</protein>
<evidence type="ECO:0000256" key="1">
    <source>
        <dbReference type="SAM" id="MobiDB-lite"/>
    </source>
</evidence>
<dbReference type="AlphaFoldDB" id="A0A399JEN7"/>
<organism evidence="2 3">
    <name type="scientific">Galactobacter valiniphilus</name>
    <dbReference type="NCBI Taxonomy" id="2676122"/>
    <lineage>
        <taxon>Bacteria</taxon>
        <taxon>Bacillati</taxon>
        <taxon>Actinomycetota</taxon>
        <taxon>Actinomycetes</taxon>
        <taxon>Micrococcales</taxon>
        <taxon>Micrococcaceae</taxon>
        <taxon>Galactobacter</taxon>
    </lineage>
</organism>
<dbReference type="Proteomes" id="UP000265419">
    <property type="component" value="Unassembled WGS sequence"/>
</dbReference>
<comment type="caution">
    <text evidence="2">The sequence shown here is derived from an EMBL/GenBank/DDBJ whole genome shotgun (WGS) entry which is preliminary data.</text>
</comment>
<dbReference type="EMBL" id="QQXK01000001">
    <property type="protein sequence ID" value="RII43684.1"/>
    <property type="molecule type" value="Genomic_DNA"/>
</dbReference>
<gene>
    <name evidence="2" type="ORF">DWB68_00125</name>
</gene>